<proteinExistence type="predicted"/>
<dbReference type="AlphaFoldDB" id="A0A139X2I8"/>
<reference evidence="1 2" key="1">
    <citation type="journal article" date="2013" name="Genome Biol. Evol.">
        <title>Genomes of Stigonematalean cyanobacteria (subsection V) and the evolution of oxygenic photosynthesis from prokaryotes to plastids.</title>
        <authorList>
            <person name="Dagan T."/>
            <person name="Roettger M."/>
            <person name="Stucken K."/>
            <person name="Landan G."/>
            <person name="Koch R."/>
            <person name="Major P."/>
            <person name="Gould S.B."/>
            <person name="Goremykin V.V."/>
            <person name="Rippka R."/>
            <person name="Tandeau de Marsac N."/>
            <person name="Gugger M."/>
            <person name="Lockhart P.J."/>
            <person name="Allen J.F."/>
            <person name="Brune I."/>
            <person name="Maus I."/>
            <person name="Puhler A."/>
            <person name="Martin W.F."/>
        </authorList>
    </citation>
    <scope>NUCLEOTIDE SEQUENCE [LARGE SCALE GENOMIC DNA]</scope>
    <source>
        <strain evidence="1 2">PCC 7110</strain>
    </source>
</reference>
<dbReference type="RefSeq" id="WP_017743707.1">
    <property type="nucleotide sequence ID" value="NZ_KQ976354.1"/>
</dbReference>
<dbReference type="EMBL" id="ANNX02000036">
    <property type="protein sequence ID" value="KYC38919.1"/>
    <property type="molecule type" value="Genomic_DNA"/>
</dbReference>
<protein>
    <submittedName>
        <fullName evidence="1">Uncharacterized protein</fullName>
    </submittedName>
</protein>
<comment type="caution">
    <text evidence="1">The sequence shown here is derived from an EMBL/GenBank/DDBJ whole genome shotgun (WGS) entry which is preliminary data.</text>
</comment>
<evidence type="ECO:0000313" key="1">
    <source>
        <dbReference type="EMBL" id="KYC38919.1"/>
    </source>
</evidence>
<evidence type="ECO:0000313" key="2">
    <source>
        <dbReference type="Proteomes" id="UP000076925"/>
    </source>
</evidence>
<keyword evidence="2" id="KW-1185">Reference proteome</keyword>
<gene>
    <name evidence="1" type="ORF">WA1_33475</name>
</gene>
<name>A0A139X2I8_9CYAN</name>
<accession>A0A139X2I8</accession>
<organism evidence="1 2">
    <name type="scientific">Scytonema hofmannii PCC 7110</name>
    <dbReference type="NCBI Taxonomy" id="128403"/>
    <lineage>
        <taxon>Bacteria</taxon>
        <taxon>Bacillati</taxon>
        <taxon>Cyanobacteriota</taxon>
        <taxon>Cyanophyceae</taxon>
        <taxon>Nostocales</taxon>
        <taxon>Scytonemataceae</taxon>
        <taxon>Scytonema</taxon>
    </lineage>
</organism>
<dbReference type="Proteomes" id="UP000076925">
    <property type="component" value="Unassembled WGS sequence"/>
</dbReference>
<sequence length="61" mass="7026">MQLGKGKKRVKNQPVFYDEKKEKHMVGLTPTAWKKLQAIAIDADLSVSECLERIIRQIDND</sequence>